<evidence type="ECO:0000256" key="3">
    <source>
        <dbReference type="ARBA" id="ARBA00022840"/>
    </source>
</evidence>
<dbReference type="PANTHER" id="PTHR46268:SF27">
    <property type="entry name" value="UNIVERSAL STRESS PROTEIN RV2623"/>
    <property type="match status" value="1"/>
</dbReference>
<dbReference type="OrthoDB" id="3404132at2"/>
<dbReference type="AlphaFoldDB" id="A0A2T0LL74"/>
<dbReference type="SUPFAM" id="SSF52402">
    <property type="entry name" value="Adenine nucleotide alpha hydrolases-like"/>
    <property type="match status" value="2"/>
</dbReference>
<feature type="domain" description="UspA" evidence="4">
    <location>
        <begin position="164"/>
        <end position="301"/>
    </location>
</feature>
<dbReference type="InterPro" id="IPR014729">
    <property type="entry name" value="Rossmann-like_a/b/a_fold"/>
</dbReference>
<feature type="domain" description="UspA" evidence="4">
    <location>
        <begin position="13"/>
        <end position="152"/>
    </location>
</feature>
<dbReference type="PRINTS" id="PR01438">
    <property type="entry name" value="UNVRSLSTRESS"/>
</dbReference>
<dbReference type="InterPro" id="IPR006016">
    <property type="entry name" value="UspA"/>
</dbReference>
<evidence type="ECO:0000259" key="4">
    <source>
        <dbReference type="Pfam" id="PF00582"/>
    </source>
</evidence>
<dbReference type="InterPro" id="IPR006015">
    <property type="entry name" value="Universal_stress_UspA"/>
</dbReference>
<keyword evidence="6" id="KW-1185">Reference proteome</keyword>
<reference evidence="5 6" key="1">
    <citation type="submission" date="2018-03" db="EMBL/GenBank/DDBJ databases">
        <title>Genomic Encyclopedia of Type Strains, Phase III (KMG-III): the genomes of soil and plant-associated and newly described type strains.</title>
        <authorList>
            <person name="Whitman W."/>
        </authorList>
    </citation>
    <scope>NUCLEOTIDE SEQUENCE [LARGE SCALE GENOMIC DNA]</scope>
    <source>
        <strain evidence="5 6">CGMCC 4.7125</strain>
    </source>
</reference>
<keyword evidence="2" id="KW-0547">Nucleotide-binding</keyword>
<evidence type="ECO:0000313" key="5">
    <source>
        <dbReference type="EMBL" id="PRX43693.1"/>
    </source>
</evidence>
<dbReference type="EMBL" id="PVNH01000014">
    <property type="protein sequence ID" value="PRX43693.1"/>
    <property type="molecule type" value="Genomic_DNA"/>
</dbReference>
<dbReference type="RefSeq" id="WP_106182295.1">
    <property type="nucleotide sequence ID" value="NZ_PVNH01000014.1"/>
</dbReference>
<evidence type="ECO:0000313" key="6">
    <source>
        <dbReference type="Proteomes" id="UP000238362"/>
    </source>
</evidence>
<proteinExistence type="inferred from homology"/>
<sequence>MSASVQDLEQYAVVAGFDGSDNARRAVHWAAAEALARDRSLLVVQSFEWGIPLIARGATSASEYGVDRIREFAESALRDLVTEVRDAHPGLTVTSQMPDGAPEETVPLLAEGAAAELVAVGGSGRGAVARAALGSTVGELARTLRCPLVVVRDGEGEDVPRSGPVVVGVDGSAASDRAIEFALDFAARHGAPVRAVHAWSDWPLDITVSAPLGQVGQDEATDAAEKLAREHVETRRDRFPDVPVEWHSVADRPGSALLELAGDARLLVVGSHGRGAVRRVLLGSVSNAVVHHAPCPVAVLRELADTDEEKENDEGGAQ</sequence>
<dbReference type="Gene3D" id="3.40.50.620">
    <property type="entry name" value="HUPs"/>
    <property type="match status" value="2"/>
</dbReference>
<protein>
    <submittedName>
        <fullName evidence="5">Nucleotide-binding universal stress UspA family protein</fullName>
    </submittedName>
</protein>
<dbReference type="Pfam" id="PF00582">
    <property type="entry name" value="Usp"/>
    <property type="match status" value="2"/>
</dbReference>
<dbReference type="PANTHER" id="PTHR46268">
    <property type="entry name" value="STRESS RESPONSE PROTEIN NHAX"/>
    <property type="match status" value="1"/>
</dbReference>
<evidence type="ECO:0000256" key="2">
    <source>
        <dbReference type="ARBA" id="ARBA00022741"/>
    </source>
</evidence>
<name>A0A2T0LL74_9PSEU</name>
<evidence type="ECO:0000256" key="1">
    <source>
        <dbReference type="ARBA" id="ARBA00008791"/>
    </source>
</evidence>
<dbReference type="Proteomes" id="UP000238362">
    <property type="component" value="Unassembled WGS sequence"/>
</dbReference>
<dbReference type="GO" id="GO:0005524">
    <property type="term" value="F:ATP binding"/>
    <property type="evidence" value="ECO:0007669"/>
    <property type="project" value="UniProtKB-KW"/>
</dbReference>
<organism evidence="5 6">
    <name type="scientific">Prauserella shujinwangii</name>
    <dbReference type="NCBI Taxonomy" id="1453103"/>
    <lineage>
        <taxon>Bacteria</taxon>
        <taxon>Bacillati</taxon>
        <taxon>Actinomycetota</taxon>
        <taxon>Actinomycetes</taxon>
        <taxon>Pseudonocardiales</taxon>
        <taxon>Pseudonocardiaceae</taxon>
        <taxon>Prauserella</taxon>
    </lineage>
</organism>
<keyword evidence="3" id="KW-0067">ATP-binding</keyword>
<comment type="caution">
    <text evidence="5">The sequence shown here is derived from an EMBL/GenBank/DDBJ whole genome shotgun (WGS) entry which is preliminary data.</text>
</comment>
<comment type="similarity">
    <text evidence="1">Belongs to the universal stress protein A family.</text>
</comment>
<gene>
    <name evidence="5" type="ORF">B0I33_114154</name>
</gene>
<accession>A0A2T0LL74</accession>